<dbReference type="RefSeq" id="WP_314324899.1">
    <property type="nucleotide sequence ID" value="NZ_BAAAVO010000013.1"/>
</dbReference>
<organism evidence="9 10">
    <name type="scientific">Paenarthrobacter ilicis</name>
    <dbReference type="NCBI Taxonomy" id="43665"/>
    <lineage>
        <taxon>Bacteria</taxon>
        <taxon>Bacillati</taxon>
        <taxon>Actinomycetota</taxon>
        <taxon>Actinomycetes</taxon>
        <taxon>Micrococcales</taxon>
        <taxon>Micrococcaceae</taxon>
        <taxon>Paenarthrobacter</taxon>
    </lineage>
</organism>
<dbReference type="PANTHER" id="PTHR43867">
    <property type="entry name" value="CELLULOSE SYNTHASE CATALYTIC SUBUNIT A [UDP-FORMING]"/>
    <property type="match status" value="1"/>
</dbReference>
<dbReference type="Pfam" id="PF05157">
    <property type="entry name" value="MshEN"/>
    <property type="match status" value="1"/>
</dbReference>
<keyword evidence="4 7" id="KW-0812">Transmembrane</keyword>
<dbReference type="PANTHER" id="PTHR43867:SF2">
    <property type="entry name" value="CELLULOSE SYNTHASE CATALYTIC SUBUNIT A [UDP-FORMING]"/>
    <property type="match status" value="1"/>
</dbReference>
<reference evidence="9 10" key="1">
    <citation type="submission" date="2020-03" db="EMBL/GenBank/DDBJ databases">
        <title>Genomic Encyclopedia of Type Strains, Phase III (KMG-III): the genomes of soil and plant-associated and newly described type strains.</title>
        <authorList>
            <person name="Whitman W."/>
        </authorList>
    </citation>
    <scope>NUCLEOTIDE SEQUENCE [LARGE SCALE GENOMIC DNA]</scope>
    <source>
        <strain evidence="9 10">CECT 4207</strain>
    </source>
</reference>
<proteinExistence type="predicted"/>
<feature type="transmembrane region" description="Helical" evidence="7">
    <location>
        <begin position="183"/>
        <end position="203"/>
    </location>
</feature>
<keyword evidence="3" id="KW-0808">Transferase</keyword>
<evidence type="ECO:0000256" key="4">
    <source>
        <dbReference type="ARBA" id="ARBA00022692"/>
    </source>
</evidence>
<evidence type="ECO:0000256" key="2">
    <source>
        <dbReference type="ARBA" id="ARBA00022676"/>
    </source>
</evidence>
<feature type="transmembrane region" description="Helical" evidence="7">
    <location>
        <begin position="209"/>
        <end position="231"/>
    </location>
</feature>
<evidence type="ECO:0000256" key="1">
    <source>
        <dbReference type="ARBA" id="ARBA00004141"/>
    </source>
</evidence>
<dbReference type="Proteomes" id="UP000802392">
    <property type="component" value="Unassembled WGS sequence"/>
</dbReference>
<dbReference type="EMBL" id="JAAOZD010000003">
    <property type="protein sequence ID" value="NIJ01422.1"/>
    <property type="molecule type" value="Genomic_DNA"/>
</dbReference>
<keyword evidence="2" id="KW-0328">Glycosyltransferase</keyword>
<feature type="transmembrane region" description="Helical" evidence="7">
    <location>
        <begin position="569"/>
        <end position="594"/>
    </location>
</feature>
<evidence type="ECO:0000256" key="5">
    <source>
        <dbReference type="ARBA" id="ARBA00022989"/>
    </source>
</evidence>
<protein>
    <submittedName>
        <fullName evidence="9">Cellulose synthase/poly-beta-1,6-N-acetylglucosamine synthase-like glycosyltransferase</fullName>
    </submittedName>
</protein>
<keyword evidence="6 7" id="KW-0472">Membrane</keyword>
<name>A0ABX0TFZ7_9MICC</name>
<keyword evidence="5 7" id="KW-1133">Transmembrane helix</keyword>
<comment type="subcellular location">
    <subcellularLocation>
        <location evidence="1">Membrane</location>
        <topology evidence="1">Multi-pass membrane protein</topology>
    </subcellularLocation>
</comment>
<evidence type="ECO:0000313" key="10">
    <source>
        <dbReference type="Proteomes" id="UP000802392"/>
    </source>
</evidence>
<evidence type="ECO:0000313" key="9">
    <source>
        <dbReference type="EMBL" id="NIJ01422.1"/>
    </source>
</evidence>
<comment type="caution">
    <text evidence="9">The sequence shown here is derived from an EMBL/GenBank/DDBJ whole genome shotgun (WGS) entry which is preliminary data.</text>
</comment>
<dbReference type="Pfam" id="PF13641">
    <property type="entry name" value="Glyco_tranf_2_3"/>
    <property type="match status" value="1"/>
</dbReference>
<dbReference type="InterPro" id="IPR050321">
    <property type="entry name" value="Glycosyltr_2/OpgH_subfam"/>
</dbReference>
<accession>A0ABX0TFZ7</accession>
<feature type="transmembrane region" description="Helical" evidence="7">
    <location>
        <begin position="528"/>
        <end position="557"/>
    </location>
</feature>
<dbReference type="SUPFAM" id="SSF160246">
    <property type="entry name" value="EspE N-terminal domain-like"/>
    <property type="match status" value="1"/>
</dbReference>
<sequence length="652" mass="72546">MTPFSHLANPPAARQSIGQTLLAAGLVSPEQLQRALDRASSEGGLLGQHLILEAGLDRRRVFEVLAEHWDAPLVDLMAEPADDALMEALGYNDVGEPTWLPWRMDDGVLTVATAVAPTVAIAEEAAEIFGASHVYFRTTTDWDINQSVQRSFRRHLLYESAERLAEERPGESARTALVRWQRILPAVLLTGVVVALVVAPLYAVIVLLAAANIVFLVSIAFKTVASLRWPFDQFHEAQVSKARNKERAKRGLPPLVEDRVPDADLPVYTILIPVFREANIIDKLLTNLGQLDYPRSKLDVLVLLEEDDAETIAAAKASRPPEYVRILIVPRGDPQTKPRACNYGLTFARGEYVVIYDAEDRPDPGQLRASIAAFKKDEFERKHLNPNRKPLICVQAALNYFNADQNVLTRMFTIEYTHWFDSMLPGLDNSGIPLPLGGTSNHFVTSLLKEVGAWDPWNVTEDADLGLRAAVEGYRVGVINSTTWEEACSQVPAWIKQRTRWIKGYMITSAVNTRNSLRYIKRTGVPGAVGFLGLILGTPLAFLAYPLVVGFTVVTYIGYDIVGLVLPGWLLVGGVVSMLFGNAMMIIVSGLATWRRHGWRIAIFALLNPFYWVLHSVAAWRAAWQMLTSPHKWEKTPHGLEEEYHDDGHWAG</sequence>
<keyword evidence="10" id="KW-1185">Reference proteome</keyword>
<dbReference type="InterPro" id="IPR029044">
    <property type="entry name" value="Nucleotide-diphossugar_trans"/>
</dbReference>
<feature type="domain" description="Type II secretion system protein GspE N-terminal" evidence="8">
    <location>
        <begin position="70"/>
        <end position="154"/>
    </location>
</feature>
<evidence type="ECO:0000259" key="8">
    <source>
        <dbReference type="Pfam" id="PF05157"/>
    </source>
</evidence>
<evidence type="ECO:0000256" key="7">
    <source>
        <dbReference type="SAM" id="Phobius"/>
    </source>
</evidence>
<gene>
    <name evidence="9" type="ORF">FHR86_001743</name>
</gene>
<dbReference type="InterPro" id="IPR007831">
    <property type="entry name" value="T2SS_GspE_N"/>
</dbReference>
<evidence type="ECO:0000256" key="6">
    <source>
        <dbReference type="ARBA" id="ARBA00023136"/>
    </source>
</evidence>
<dbReference type="Gene3D" id="3.90.550.10">
    <property type="entry name" value="Spore Coat Polysaccharide Biosynthesis Protein SpsA, Chain A"/>
    <property type="match status" value="1"/>
</dbReference>
<dbReference type="CDD" id="cd06427">
    <property type="entry name" value="CESA_like_2"/>
    <property type="match status" value="1"/>
</dbReference>
<feature type="transmembrane region" description="Helical" evidence="7">
    <location>
        <begin position="601"/>
        <end position="623"/>
    </location>
</feature>
<evidence type="ECO:0000256" key="3">
    <source>
        <dbReference type="ARBA" id="ARBA00022679"/>
    </source>
</evidence>
<dbReference type="SUPFAM" id="SSF53448">
    <property type="entry name" value="Nucleotide-diphospho-sugar transferases"/>
    <property type="match status" value="1"/>
</dbReference>
<dbReference type="InterPro" id="IPR037257">
    <property type="entry name" value="T2SS_E_N_sf"/>
</dbReference>